<organism evidence="17 18">
    <name type="scientific">Chitinimonas arctica</name>
    <dbReference type="NCBI Taxonomy" id="2594795"/>
    <lineage>
        <taxon>Bacteria</taxon>
        <taxon>Pseudomonadati</taxon>
        <taxon>Pseudomonadota</taxon>
        <taxon>Betaproteobacteria</taxon>
        <taxon>Neisseriales</taxon>
        <taxon>Chitinibacteraceae</taxon>
        <taxon>Chitinimonas</taxon>
    </lineage>
</organism>
<protein>
    <submittedName>
        <fullName evidence="17">TonB-dependent receptor</fullName>
    </submittedName>
</protein>
<evidence type="ECO:0000256" key="6">
    <source>
        <dbReference type="ARBA" id="ARBA00022729"/>
    </source>
</evidence>
<evidence type="ECO:0000256" key="9">
    <source>
        <dbReference type="ARBA" id="ARBA00023136"/>
    </source>
</evidence>
<dbReference type="InterPro" id="IPR037066">
    <property type="entry name" value="Plug_dom_sf"/>
</dbReference>
<dbReference type="Proteomes" id="UP000317550">
    <property type="component" value="Chromosome"/>
</dbReference>
<evidence type="ECO:0000256" key="10">
    <source>
        <dbReference type="ARBA" id="ARBA00023170"/>
    </source>
</evidence>
<dbReference type="PANTHER" id="PTHR30069:SF53">
    <property type="entry name" value="COLICIN I RECEPTOR-RELATED"/>
    <property type="match status" value="1"/>
</dbReference>
<evidence type="ECO:0000256" key="7">
    <source>
        <dbReference type="ARBA" id="ARBA00023065"/>
    </source>
</evidence>
<evidence type="ECO:0000259" key="16">
    <source>
        <dbReference type="Pfam" id="PF07715"/>
    </source>
</evidence>
<dbReference type="GO" id="GO:0009279">
    <property type="term" value="C:cell outer membrane"/>
    <property type="evidence" value="ECO:0007669"/>
    <property type="project" value="UniProtKB-SubCell"/>
</dbReference>
<dbReference type="GO" id="GO:0044718">
    <property type="term" value="P:siderophore transmembrane transport"/>
    <property type="evidence" value="ECO:0007669"/>
    <property type="project" value="TreeGrafter"/>
</dbReference>
<dbReference type="PROSITE" id="PS52016">
    <property type="entry name" value="TONB_DEPENDENT_REC_3"/>
    <property type="match status" value="1"/>
</dbReference>
<name>A0A516SKS7_9NEIS</name>
<dbReference type="OrthoDB" id="9760620at2"/>
<feature type="domain" description="TonB-dependent receptor plug" evidence="16">
    <location>
        <begin position="46"/>
        <end position="159"/>
    </location>
</feature>
<keyword evidence="6 14" id="KW-0732">Signal</keyword>
<keyword evidence="5 12" id="KW-0812">Transmembrane</keyword>
<dbReference type="InterPro" id="IPR000531">
    <property type="entry name" value="Beta-barrel_TonB"/>
</dbReference>
<keyword evidence="10 17" id="KW-0675">Receptor</keyword>
<keyword evidence="18" id="KW-1185">Reference proteome</keyword>
<keyword evidence="11 12" id="KW-0998">Cell outer membrane</keyword>
<evidence type="ECO:0000256" key="2">
    <source>
        <dbReference type="ARBA" id="ARBA00009810"/>
    </source>
</evidence>
<dbReference type="PANTHER" id="PTHR30069">
    <property type="entry name" value="TONB-DEPENDENT OUTER MEMBRANE RECEPTOR"/>
    <property type="match status" value="1"/>
</dbReference>
<evidence type="ECO:0000313" key="18">
    <source>
        <dbReference type="Proteomes" id="UP000317550"/>
    </source>
</evidence>
<dbReference type="Gene3D" id="2.40.170.20">
    <property type="entry name" value="TonB-dependent receptor, beta-barrel domain"/>
    <property type="match status" value="1"/>
</dbReference>
<evidence type="ECO:0000313" key="17">
    <source>
        <dbReference type="EMBL" id="QDQ28628.1"/>
    </source>
</evidence>
<dbReference type="Pfam" id="PF00593">
    <property type="entry name" value="TonB_dep_Rec_b-barrel"/>
    <property type="match status" value="1"/>
</dbReference>
<evidence type="ECO:0000256" key="12">
    <source>
        <dbReference type="PROSITE-ProRule" id="PRU01360"/>
    </source>
</evidence>
<feature type="domain" description="TonB-dependent receptor-like beta-barrel" evidence="15">
    <location>
        <begin position="305"/>
        <end position="748"/>
    </location>
</feature>
<sequence>MRFRPLSLALLSALAYQAQASDEKPLAKSLGAITVTGQRLSSLPTSLPSTIESVTARQLAESTNATDSEDALKYLPSLNVRKRFNGDYDHAVLASRASGTGNSARSLVYADGILLSNLLGNGASFTPRWGMVAAEEIERVDVLYGPFSAAYPGNSVGAVVDYATRMPRGFEAHFKLNGFQQGYRQYGTDSRYPGGQVGVSLGNRTQAGSWWLHVSRLDNQSQPIAFSYGKAPAAAGTPAVPVSGAVADRNPRQADWWILGATNQVHTVQDHAKIKLSYDIAPAIRASYLLGWWQNTARRAVESYLRDATGQPYYGSKANPGIALGGAIHTLTPADFAPGRGQLAHLMQGLSLKQREQSGLGWEMAASRYDYRKDQLRAPTVFMPQAETGGAGQLTDLAGSGWDTLALKAAWRPAMLPDHAWDMGVQTEHYRLRSRTSRTADWLSGDAVGPLASFRGDTRLRGIYAQDSWRIAPEWRATLGGRLEFWQAYGGRLGYLANPRDQALHRLPLFERRERHFSPKLALAYQATPDWTLKTSLGRAVRMPTVAELYQGTVIMDKDGQAGIVNNDPTLKAERSWTGELTAERALENGTLRTTLFHEDSRDALYVQINVFGATQVSTVQNVAHIRTRGAEIAYSASDVGKQGLDVSGSLTYAHSRIVRNDNFPASVGKWQPRVPNWRANLLATYRLTPQWSTSLGMRYSGKQYGNLDNSDGNGATYTGVSRYFVTDIRTRYRLDKHWSAALGVDNLNNAKYWAYHPYTQRTVFAELRFDLEG</sequence>
<dbReference type="InterPro" id="IPR039426">
    <property type="entry name" value="TonB-dep_rcpt-like"/>
</dbReference>
<comment type="subcellular location">
    <subcellularLocation>
        <location evidence="1 12">Cell outer membrane</location>
        <topology evidence="1 12">Multi-pass membrane protein</topology>
    </subcellularLocation>
</comment>
<dbReference type="GO" id="GO:0015344">
    <property type="term" value="F:siderophore uptake transmembrane transporter activity"/>
    <property type="evidence" value="ECO:0007669"/>
    <property type="project" value="TreeGrafter"/>
</dbReference>
<keyword evidence="4 12" id="KW-1134">Transmembrane beta strand</keyword>
<accession>A0A516SKS7</accession>
<keyword evidence="3 12" id="KW-0813">Transport</keyword>
<dbReference type="InterPro" id="IPR036942">
    <property type="entry name" value="Beta-barrel_TonB_sf"/>
</dbReference>
<dbReference type="AlphaFoldDB" id="A0A516SKS7"/>
<keyword evidence="8 13" id="KW-0798">TonB box</keyword>
<evidence type="ECO:0000256" key="4">
    <source>
        <dbReference type="ARBA" id="ARBA00022452"/>
    </source>
</evidence>
<comment type="similarity">
    <text evidence="2 12 13">Belongs to the TonB-dependent receptor family.</text>
</comment>
<dbReference type="SUPFAM" id="SSF56935">
    <property type="entry name" value="Porins"/>
    <property type="match status" value="1"/>
</dbReference>
<feature type="chain" id="PRO_5021710587" evidence="14">
    <location>
        <begin position="21"/>
        <end position="774"/>
    </location>
</feature>
<gene>
    <name evidence="17" type="ORF">FNU76_20985</name>
</gene>
<dbReference type="KEGG" id="cari:FNU76_20985"/>
<evidence type="ECO:0000256" key="1">
    <source>
        <dbReference type="ARBA" id="ARBA00004571"/>
    </source>
</evidence>
<keyword evidence="7" id="KW-0406">Ion transport</keyword>
<dbReference type="InterPro" id="IPR012910">
    <property type="entry name" value="Plug_dom"/>
</dbReference>
<dbReference type="Gene3D" id="2.170.130.10">
    <property type="entry name" value="TonB-dependent receptor, plug domain"/>
    <property type="match status" value="1"/>
</dbReference>
<proteinExistence type="inferred from homology"/>
<evidence type="ECO:0000256" key="8">
    <source>
        <dbReference type="ARBA" id="ARBA00023077"/>
    </source>
</evidence>
<dbReference type="RefSeq" id="WP_144280011.1">
    <property type="nucleotide sequence ID" value="NZ_CP041730.1"/>
</dbReference>
<feature type="signal peptide" evidence="14">
    <location>
        <begin position="1"/>
        <end position="20"/>
    </location>
</feature>
<evidence type="ECO:0000256" key="14">
    <source>
        <dbReference type="SAM" id="SignalP"/>
    </source>
</evidence>
<evidence type="ECO:0000256" key="13">
    <source>
        <dbReference type="RuleBase" id="RU003357"/>
    </source>
</evidence>
<dbReference type="EMBL" id="CP041730">
    <property type="protein sequence ID" value="QDQ28628.1"/>
    <property type="molecule type" value="Genomic_DNA"/>
</dbReference>
<keyword evidence="9 12" id="KW-0472">Membrane</keyword>
<evidence type="ECO:0000256" key="3">
    <source>
        <dbReference type="ARBA" id="ARBA00022448"/>
    </source>
</evidence>
<evidence type="ECO:0000256" key="11">
    <source>
        <dbReference type="ARBA" id="ARBA00023237"/>
    </source>
</evidence>
<dbReference type="Pfam" id="PF07715">
    <property type="entry name" value="Plug"/>
    <property type="match status" value="1"/>
</dbReference>
<evidence type="ECO:0000256" key="5">
    <source>
        <dbReference type="ARBA" id="ARBA00022692"/>
    </source>
</evidence>
<reference evidence="18" key="1">
    <citation type="submission" date="2019-07" db="EMBL/GenBank/DDBJ databases">
        <title>Chitinimonas sp. nov., isolated from Ny-Alesund, arctica soil.</title>
        <authorList>
            <person name="Xu Q."/>
            <person name="Peng F."/>
        </authorList>
    </citation>
    <scope>NUCLEOTIDE SEQUENCE [LARGE SCALE GENOMIC DNA]</scope>
    <source>
        <strain evidence="18">R3-44</strain>
    </source>
</reference>
<evidence type="ECO:0000259" key="15">
    <source>
        <dbReference type="Pfam" id="PF00593"/>
    </source>
</evidence>